<dbReference type="EMBL" id="BNCK01000002">
    <property type="protein sequence ID" value="GHF82139.1"/>
    <property type="molecule type" value="Genomic_DNA"/>
</dbReference>
<dbReference type="Proteomes" id="UP000623842">
    <property type="component" value="Unassembled WGS sequence"/>
</dbReference>
<comment type="caution">
    <text evidence="2">The sequence shown here is derived from an EMBL/GenBank/DDBJ whole genome shotgun (WGS) entry which is preliminary data.</text>
</comment>
<reference evidence="2" key="1">
    <citation type="journal article" date="2014" name="Int. J. Syst. Evol. Microbiol.">
        <title>Complete genome sequence of Corynebacterium casei LMG S-19264T (=DSM 44701T), isolated from a smear-ripened cheese.</title>
        <authorList>
            <consortium name="US DOE Joint Genome Institute (JGI-PGF)"/>
            <person name="Walter F."/>
            <person name="Albersmeier A."/>
            <person name="Kalinowski J."/>
            <person name="Ruckert C."/>
        </authorList>
    </citation>
    <scope>NUCLEOTIDE SEQUENCE</scope>
    <source>
        <strain evidence="2">KCTC 42731</strain>
    </source>
</reference>
<sequence>MSNKLIVTVVLFVSFALCGKVFSASTKVYVWVDEKGKVVYSDTPRPGAEVVEVKEKNIISSNIDTSILDIKPKVIEDKFEVEITQPKNSQTIRDNTGSVLVQGRIKPLFKQGHKIQLLLDNSPYGSPQNYALFRLSNVDRGEHTLKFELQDNKGKVIASSSPVTFYMHRTSSIKVN</sequence>
<evidence type="ECO:0000313" key="3">
    <source>
        <dbReference type="Proteomes" id="UP000623842"/>
    </source>
</evidence>
<keyword evidence="3" id="KW-1185">Reference proteome</keyword>
<name>A0A919EI98_9GAMM</name>
<evidence type="ECO:0000313" key="2">
    <source>
        <dbReference type="EMBL" id="GHF82139.1"/>
    </source>
</evidence>
<reference evidence="2" key="2">
    <citation type="submission" date="2020-09" db="EMBL/GenBank/DDBJ databases">
        <authorList>
            <person name="Sun Q."/>
            <person name="Kim S."/>
        </authorList>
    </citation>
    <scope>NUCLEOTIDE SEQUENCE</scope>
    <source>
        <strain evidence="2">KCTC 42731</strain>
    </source>
</reference>
<dbReference type="InterPro" id="IPR025392">
    <property type="entry name" value="DUF4124"/>
</dbReference>
<dbReference type="RefSeq" id="WP_189767332.1">
    <property type="nucleotide sequence ID" value="NZ_BNCK01000002.1"/>
</dbReference>
<gene>
    <name evidence="2" type="ORF">GCM10017161_06650</name>
</gene>
<dbReference type="Pfam" id="PF13511">
    <property type="entry name" value="DUF4124"/>
    <property type="match status" value="1"/>
</dbReference>
<feature type="domain" description="DUF4124" evidence="1">
    <location>
        <begin position="23"/>
        <end position="55"/>
    </location>
</feature>
<proteinExistence type="predicted"/>
<protein>
    <recommendedName>
        <fullName evidence="1">DUF4124 domain-containing protein</fullName>
    </recommendedName>
</protein>
<dbReference type="AlphaFoldDB" id="A0A919EI98"/>
<accession>A0A919EI98</accession>
<organism evidence="2 3">
    <name type="scientific">Thalassotalea marina</name>
    <dbReference type="NCBI Taxonomy" id="1673741"/>
    <lineage>
        <taxon>Bacteria</taxon>
        <taxon>Pseudomonadati</taxon>
        <taxon>Pseudomonadota</taxon>
        <taxon>Gammaproteobacteria</taxon>
        <taxon>Alteromonadales</taxon>
        <taxon>Colwelliaceae</taxon>
        <taxon>Thalassotalea</taxon>
    </lineage>
</organism>
<evidence type="ECO:0000259" key="1">
    <source>
        <dbReference type="Pfam" id="PF13511"/>
    </source>
</evidence>